<feature type="compositionally biased region" description="Polar residues" evidence="1">
    <location>
        <begin position="580"/>
        <end position="590"/>
    </location>
</feature>
<evidence type="ECO:0000256" key="1">
    <source>
        <dbReference type="SAM" id="MobiDB-lite"/>
    </source>
</evidence>
<feature type="compositionally biased region" description="Polar residues" evidence="1">
    <location>
        <begin position="117"/>
        <end position="130"/>
    </location>
</feature>
<dbReference type="Proteomes" id="UP001159363">
    <property type="component" value="Chromosome 7"/>
</dbReference>
<gene>
    <name evidence="2" type="ORF">PR048_022028</name>
</gene>
<keyword evidence="3" id="KW-1185">Reference proteome</keyword>
<reference evidence="2 3" key="1">
    <citation type="submission" date="2023-02" db="EMBL/GenBank/DDBJ databases">
        <title>LHISI_Scaffold_Assembly.</title>
        <authorList>
            <person name="Stuart O.P."/>
            <person name="Cleave R."/>
            <person name="Magrath M.J.L."/>
            <person name="Mikheyev A.S."/>
        </authorList>
    </citation>
    <scope>NUCLEOTIDE SEQUENCE [LARGE SCALE GENOMIC DNA]</scope>
    <source>
        <strain evidence="2">Daus_M_001</strain>
        <tissue evidence="2">Leg muscle</tissue>
    </source>
</reference>
<protein>
    <submittedName>
        <fullName evidence="2">Uncharacterized protein</fullName>
    </submittedName>
</protein>
<feature type="region of interest" description="Disordered" evidence="1">
    <location>
        <begin position="565"/>
        <end position="590"/>
    </location>
</feature>
<comment type="caution">
    <text evidence="2">The sequence shown here is derived from an EMBL/GenBank/DDBJ whole genome shotgun (WGS) entry which is preliminary data.</text>
</comment>
<feature type="region of interest" description="Disordered" evidence="1">
    <location>
        <begin position="71"/>
        <end position="142"/>
    </location>
</feature>
<accession>A0ABQ9GZW0</accession>
<proteinExistence type="predicted"/>
<dbReference type="EMBL" id="JARBHB010000008">
    <property type="protein sequence ID" value="KAJ8877573.1"/>
    <property type="molecule type" value="Genomic_DNA"/>
</dbReference>
<organism evidence="2 3">
    <name type="scientific">Dryococelus australis</name>
    <dbReference type="NCBI Taxonomy" id="614101"/>
    <lineage>
        <taxon>Eukaryota</taxon>
        <taxon>Metazoa</taxon>
        <taxon>Ecdysozoa</taxon>
        <taxon>Arthropoda</taxon>
        <taxon>Hexapoda</taxon>
        <taxon>Insecta</taxon>
        <taxon>Pterygota</taxon>
        <taxon>Neoptera</taxon>
        <taxon>Polyneoptera</taxon>
        <taxon>Phasmatodea</taxon>
        <taxon>Verophasmatodea</taxon>
        <taxon>Anareolatae</taxon>
        <taxon>Phasmatidae</taxon>
        <taxon>Eurycanthinae</taxon>
        <taxon>Dryococelus</taxon>
    </lineage>
</organism>
<evidence type="ECO:0000313" key="2">
    <source>
        <dbReference type="EMBL" id="KAJ8877573.1"/>
    </source>
</evidence>
<sequence length="590" mass="65964">MSAYARQKAKSKYINRIPLERASQKQSSGTHKTPYDRVKRCQELVESGNIWAALNIEVLRADECEMSNAGMQGRGKREITEKTRRRAVSSSTIPKCENPEANPPLIEPGSPRGKAISLTTTPPRPQSQLSFRGEGLCTSQGPRRTPGLAVPLEGFRCSCVLFALSPSSLPHSLYTTPAILLHGPRPRRTQHDGPSVWYSNIGKITEVHCILGATVAERLACSPPTKEIRVHSPAGSPDFLMWESCRTMPFVGGFFSWISRFPRPLNPAPLHSHAYTRVSLGWGWCDTARSVRRGMPLSLSMERWSSAHRALCDLNIDLSNLHFHQDGATAHTARLSVDTLRTMLQQRITSRFGDIPWPAHSPRSVGLRSCPVGIPQNPLFQRTLIQRCGWRLVYFRTCDLDARNRKRARTSRETLTCTQIAIATHSDLPYRVVPWRKRTEVHFMFKRPLVQDSAFLLNHGRITGSLGDISDQWRGGVVTSQTDDVHSISRVSFTCSARQLLLLGRLLLTYHLPHRLYAQGGRLACGLRRRLAGIGETAAHATNYSPIRNQNDTPASFANQRLVSYSPTSTPANREPFVAFNSQSDSRPFP</sequence>
<evidence type="ECO:0000313" key="3">
    <source>
        <dbReference type="Proteomes" id="UP001159363"/>
    </source>
</evidence>
<name>A0ABQ9GZW0_9NEOP</name>